<feature type="transmembrane region" description="Helical" evidence="7">
    <location>
        <begin position="20"/>
        <end position="40"/>
    </location>
</feature>
<gene>
    <name evidence="8" type="ORF">CHS0354_035601</name>
</gene>
<dbReference type="Proteomes" id="UP001195483">
    <property type="component" value="Unassembled WGS sequence"/>
</dbReference>
<sequence>MAAFSLAKVWRAYLGVLEKYPLRTMACTTGTLMCAGDFIAQVAIEKRGFYRLRKYEVKRSLRFLGYGLFMAGPVFGVWYAWLDKTFKVTKFGNWKMVFFDQCVFTPLYLLYFFIVMGALKGDSWDQIKVKIKKDFLDVLLTCYKIWPLAQACNFTFVPVQHRVLVTNFVAVGWNTYLAWKSASDEP</sequence>
<evidence type="ECO:0000256" key="3">
    <source>
        <dbReference type="ARBA" id="ARBA00022692"/>
    </source>
</evidence>
<protein>
    <recommendedName>
        <fullName evidence="6">Mitochondrial inner membrane protein Mpv17</fullName>
    </recommendedName>
</protein>
<proteinExistence type="inferred from homology"/>
<dbReference type="GO" id="GO:0016020">
    <property type="term" value="C:membrane"/>
    <property type="evidence" value="ECO:0007669"/>
    <property type="project" value="UniProtKB-SubCell"/>
</dbReference>
<evidence type="ECO:0000313" key="9">
    <source>
        <dbReference type="Proteomes" id="UP001195483"/>
    </source>
</evidence>
<keyword evidence="4 7" id="KW-1133">Transmembrane helix</keyword>
<evidence type="ECO:0000313" key="8">
    <source>
        <dbReference type="EMBL" id="KAK3578400.1"/>
    </source>
</evidence>
<comment type="subcellular location">
    <subcellularLocation>
        <location evidence="1">Membrane</location>
        <topology evidence="1">Multi-pass membrane protein</topology>
    </subcellularLocation>
</comment>
<evidence type="ECO:0000256" key="6">
    <source>
        <dbReference type="ARBA" id="ARBA00049743"/>
    </source>
</evidence>
<evidence type="ECO:0000256" key="1">
    <source>
        <dbReference type="ARBA" id="ARBA00004141"/>
    </source>
</evidence>
<dbReference type="PANTHER" id="PTHR11266:SF17">
    <property type="entry name" value="PROTEIN MPV17"/>
    <property type="match status" value="1"/>
</dbReference>
<evidence type="ECO:0000256" key="7">
    <source>
        <dbReference type="RuleBase" id="RU363053"/>
    </source>
</evidence>
<accession>A0AAE0VIW4</accession>
<dbReference type="GO" id="GO:0005739">
    <property type="term" value="C:mitochondrion"/>
    <property type="evidence" value="ECO:0007669"/>
    <property type="project" value="TreeGrafter"/>
</dbReference>
<reference evidence="8" key="1">
    <citation type="journal article" date="2021" name="Genome Biol. Evol.">
        <title>A High-Quality Reference Genome for a Parasitic Bivalve with Doubly Uniparental Inheritance (Bivalvia: Unionida).</title>
        <authorList>
            <person name="Smith C.H."/>
        </authorList>
    </citation>
    <scope>NUCLEOTIDE SEQUENCE</scope>
    <source>
        <strain evidence="8">CHS0354</strain>
    </source>
</reference>
<dbReference type="InterPro" id="IPR007248">
    <property type="entry name" value="Mpv17_PMP22"/>
</dbReference>
<dbReference type="EMBL" id="JAEAOA010002074">
    <property type="protein sequence ID" value="KAK3578400.1"/>
    <property type="molecule type" value="Genomic_DNA"/>
</dbReference>
<reference evidence="8" key="2">
    <citation type="journal article" date="2021" name="Genome Biol. Evol.">
        <title>Developing a high-quality reference genome for a parasitic bivalve with doubly uniparental inheritance (Bivalvia: Unionida).</title>
        <authorList>
            <person name="Smith C.H."/>
        </authorList>
    </citation>
    <scope>NUCLEOTIDE SEQUENCE</scope>
    <source>
        <strain evidence="8">CHS0354</strain>
        <tissue evidence="8">Mantle</tissue>
    </source>
</reference>
<dbReference type="AlphaFoldDB" id="A0AAE0VIW4"/>
<comment type="caution">
    <text evidence="8">The sequence shown here is derived from an EMBL/GenBank/DDBJ whole genome shotgun (WGS) entry which is preliminary data.</text>
</comment>
<dbReference type="PANTHER" id="PTHR11266">
    <property type="entry name" value="PEROXISOMAL MEMBRANE PROTEIN 2, PXMP2 MPV17"/>
    <property type="match status" value="1"/>
</dbReference>
<keyword evidence="5 7" id="KW-0472">Membrane</keyword>
<keyword evidence="9" id="KW-1185">Reference proteome</keyword>
<dbReference type="GO" id="GO:1901858">
    <property type="term" value="P:regulation of mitochondrial DNA metabolic process"/>
    <property type="evidence" value="ECO:0007669"/>
    <property type="project" value="TreeGrafter"/>
</dbReference>
<evidence type="ECO:0000256" key="2">
    <source>
        <dbReference type="ARBA" id="ARBA00006824"/>
    </source>
</evidence>
<evidence type="ECO:0000256" key="5">
    <source>
        <dbReference type="ARBA" id="ARBA00023136"/>
    </source>
</evidence>
<comment type="similarity">
    <text evidence="2 7">Belongs to the peroxisomal membrane protein PXMP2/4 family.</text>
</comment>
<organism evidence="8 9">
    <name type="scientific">Potamilus streckersoni</name>
    <dbReference type="NCBI Taxonomy" id="2493646"/>
    <lineage>
        <taxon>Eukaryota</taxon>
        <taxon>Metazoa</taxon>
        <taxon>Spiralia</taxon>
        <taxon>Lophotrochozoa</taxon>
        <taxon>Mollusca</taxon>
        <taxon>Bivalvia</taxon>
        <taxon>Autobranchia</taxon>
        <taxon>Heteroconchia</taxon>
        <taxon>Palaeoheterodonta</taxon>
        <taxon>Unionida</taxon>
        <taxon>Unionoidea</taxon>
        <taxon>Unionidae</taxon>
        <taxon>Ambleminae</taxon>
        <taxon>Lampsilini</taxon>
        <taxon>Potamilus</taxon>
    </lineage>
</organism>
<evidence type="ECO:0000256" key="4">
    <source>
        <dbReference type="ARBA" id="ARBA00022989"/>
    </source>
</evidence>
<reference evidence="8" key="3">
    <citation type="submission" date="2023-05" db="EMBL/GenBank/DDBJ databases">
        <authorList>
            <person name="Smith C.H."/>
        </authorList>
    </citation>
    <scope>NUCLEOTIDE SEQUENCE</scope>
    <source>
        <strain evidence="8">CHS0354</strain>
        <tissue evidence="8">Mantle</tissue>
    </source>
</reference>
<dbReference type="Pfam" id="PF04117">
    <property type="entry name" value="Mpv17_PMP22"/>
    <property type="match status" value="1"/>
</dbReference>
<feature type="transmembrane region" description="Helical" evidence="7">
    <location>
        <begin position="61"/>
        <end position="81"/>
    </location>
</feature>
<dbReference type="GO" id="GO:0015267">
    <property type="term" value="F:channel activity"/>
    <property type="evidence" value="ECO:0007669"/>
    <property type="project" value="TreeGrafter"/>
</dbReference>
<feature type="transmembrane region" description="Helical" evidence="7">
    <location>
        <begin position="96"/>
        <end position="119"/>
    </location>
</feature>
<keyword evidence="3 7" id="KW-0812">Transmembrane</keyword>
<name>A0AAE0VIW4_9BIVA</name>